<gene>
    <name evidence="2" type="ORF">E7215_00620</name>
</gene>
<keyword evidence="1" id="KW-1133">Transmembrane helix</keyword>
<dbReference type="AlphaFoldDB" id="A0A927W5U1"/>
<reference evidence="2" key="1">
    <citation type="submission" date="2019-04" db="EMBL/GenBank/DDBJ databases">
        <title>Evolution of Biomass-Degrading Anaerobic Consortia Revealed by Metagenomics.</title>
        <authorList>
            <person name="Peng X."/>
        </authorList>
    </citation>
    <scope>NUCLEOTIDE SEQUENCE</scope>
    <source>
        <strain evidence="2">SIG254</strain>
    </source>
</reference>
<name>A0A927W5U1_9CLOT</name>
<dbReference type="Pfam" id="PF07454">
    <property type="entry name" value="SpoIIP"/>
    <property type="match status" value="1"/>
</dbReference>
<protein>
    <recommendedName>
        <fullName evidence="4">Stage II sporulation protein P</fullName>
    </recommendedName>
</protein>
<accession>A0A927W5U1</accession>
<keyword evidence="1" id="KW-0472">Membrane</keyword>
<dbReference type="InterPro" id="IPR010897">
    <property type="entry name" value="Spore_II_P"/>
</dbReference>
<sequence length="342" mass="38131">MNNKSKTDAGKYCSRAILAIIAVVMVISIGLSRSTQALDDDNLESINRTNFFMKLIGQSVSTLKPAVNKDDTKFVGNFTLNPLDIVRKEISFLDEENLRDKNALENVKEHAKVVKKITINPFELKDTDINKFQEGVDVVGDPKDNSKKKILIYHTHTNEAYAEGNNGLSTTVAGVGDVLTSELEKLGFTVVHDKTIHDKADYNRAYHASRETIGKNISSYGEFDLIIDLHRDGGPRKEDVTGNIKGDDVAKLILVTTKQDPKYPKHIENVKSIVAIANKLYPGLYRERSISAFDHGGILFYNQDLSDNAILMEVGADTNKLQEAKNSMKYMSIVFAQYLNSK</sequence>
<comment type="caution">
    <text evidence="2">The sequence shown here is derived from an EMBL/GenBank/DDBJ whole genome shotgun (WGS) entry which is preliminary data.</text>
</comment>
<keyword evidence="1" id="KW-0812">Transmembrane</keyword>
<evidence type="ECO:0000313" key="3">
    <source>
        <dbReference type="Proteomes" id="UP000768462"/>
    </source>
</evidence>
<dbReference type="Proteomes" id="UP000768462">
    <property type="component" value="Unassembled WGS sequence"/>
</dbReference>
<dbReference type="NCBIfam" id="TIGR02867">
    <property type="entry name" value="spore_II_P"/>
    <property type="match status" value="1"/>
</dbReference>
<dbReference type="EMBL" id="SVCM01000008">
    <property type="protein sequence ID" value="MBE6058666.1"/>
    <property type="molecule type" value="Genomic_DNA"/>
</dbReference>
<evidence type="ECO:0000313" key="2">
    <source>
        <dbReference type="EMBL" id="MBE6058666.1"/>
    </source>
</evidence>
<evidence type="ECO:0000256" key="1">
    <source>
        <dbReference type="SAM" id="Phobius"/>
    </source>
</evidence>
<proteinExistence type="predicted"/>
<organism evidence="2 3">
    <name type="scientific">Clostridium sulfidigenes</name>
    <dbReference type="NCBI Taxonomy" id="318464"/>
    <lineage>
        <taxon>Bacteria</taxon>
        <taxon>Bacillati</taxon>
        <taxon>Bacillota</taxon>
        <taxon>Clostridia</taxon>
        <taxon>Eubacteriales</taxon>
        <taxon>Clostridiaceae</taxon>
        <taxon>Clostridium</taxon>
    </lineage>
</organism>
<feature type="transmembrane region" description="Helical" evidence="1">
    <location>
        <begin position="12"/>
        <end position="31"/>
    </location>
</feature>
<evidence type="ECO:0008006" key="4">
    <source>
        <dbReference type="Google" id="ProtNLM"/>
    </source>
</evidence>